<dbReference type="SMART" id="SM00382">
    <property type="entry name" value="AAA"/>
    <property type="match status" value="1"/>
</dbReference>
<evidence type="ECO:0000313" key="2">
    <source>
        <dbReference type="EMBL" id="GGO47300.1"/>
    </source>
</evidence>
<proteinExistence type="predicted"/>
<comment type="caution">
    <text evidence="2">The sequence shown here is derived from an EMBL/GenBank/DDBJ whole genome shotgun (WGS) entry which is preliminary data.</text>
</comment>
<evidence type="ECO:0000259" key="1">
    <source>
        <dbReference type="PROSITE" id="PS50164"/>
    </source>
</evidence>
<dbReference type="InterPro" id="IPR027417">
    <property type="entry name" value="P-loop_NTPase"/>
</dbReference>
<gene>
    <name evidence="2" type="ORF">GCM10010977_24210</name>
</gene>
<dbReference type="InterPro" id="IPR018647">
    <property type="entry name" value="SLFN_3-like_DNA/RNA_helicase"/>
</dbReference>
<protein>
    <recommendedName>
        <fullName evidence="1">GIY-YIG domain-containing protein</fullName>
    </recommendedName>
</protein>
<reference evidence="3" key="1">
    <citation type="journal article" date="2019" name="Int. J. Syst. Evol. Microbiol.">
        <title>The Global Catalogue of Microorganisms (GCM) 10K type strain sequencing project: providing services to taxonomists for standard genome sequencing and annotation.</title>
        <authorList>
            <consortium name="The Broad Institute Genomics Platform"/>
            <consortium name="The Broad Institute Genome Sequencing Center for Infectious Disease"/>
            <person name="Wu L."/>
            <person name="Ma J."/>
        </authorList>
    </citation>
    <scope>NUCLEOTIDE SEQUENCE [LARGE SCALE GENOMIC DNA]</scope>
    <source>
        <strain evidence="3">CGMCC 1.7064</strain>
    </source>
</reference>
<feature type="domain" description="GIY-YIG" evidence="1">
    <location>
        <begin position="28"/>
        <end position="108"/>
    </location>
</feature>
<dbReference type="SUPFAM" id="SSF52540">
    <property type="entry name" value="P-loop containing nucleoside triphosphate hydrolases"/>
    <property type="match status" value="1"/>
</dbReference>
<dbReference type="Proteomes" id="UP000642509">
    <property type="component" value="Unassembled WGS sequence"/>
</dbReference>
<dbReference type="Gene3D" id="3.40.50.300">
    <property type="entry name" value="P-loop containing nucleotide triphosphate hydrolases"/>
    <property type="match status" value="1"/>
</dbReference>
<dbReference type="InterPro" id="IPR000305">
    <property type="entry name" value="GIY-YIG_endonuc"/>
</dbReference>
<dbReference type="CDD" id="cd10439">
    <property type="entry name" value="GIY-YIG_COG3410"/>
    <property type="match status" value="1"/>
</dbReference>
<evidence type="ECO:0000313" key="3">
    <source>
        <dbReference type="Proteomes" id="UP000642509"/>
    </source>
</evidence>
<dbReference type="Pfam" id="PF09848">
    <property type="entry name" value="SLFN-g3_helicase"/>
    <property type="match status" value="1"/>
</dbReference>
<dbReference type="EMBL" id="BMLQ01000007">
    <property type="protein sequence ID" value="GGO47300.1"/>
    <property type="molecule type" value="Genomic_DNA"/>
</dbReference>
<name>A0ABQ2M544_9MICC</name>
<organism evidence="2 3">
    <name type="scientific">Citricoccus zhacaiensis</name>
    <dbReference type="NCBI Taxonomy" id="489142"/>
    <lineage>
        <taxon>Bacteria</taxon>
        <taxon>Bacillati</taxon>
        <taxon>Actinomycetota</taxon>
        <taxon>Actinomycetes</taxon>
        <taxon>Micrococcales</taxon>
        <taxon>Micrococcaceae</taxon>
        <taxon>Citricoccus</taxon>
    </lineage>
</organism>
<dbReference type="InterPro" id="IPR003593">
    <property type="entry name" value="AAA+_ATPase"/>
</dbReference>
<sequence>MTDFEIQSFPLTSEGVSAAVSKEQRLKNWPAVYILHEGLSTKSHRVAQKIYVGETLKADRRLTQHMQSEAKRDLTQTRVVLHDMYNKSATLDLEAFLIRMFSGDGHEIQNRNEGIVAGHYFAREYYQETFQQIFQQLYADGLFSQTQLDIINQDLYKLSPFKELSPEQDESVRRMAEAVLADVDDATSQPSSVETMVVQGGPGTGKTVLAVVLMKLLADIGESTDAELENLIQEGRPFSDLFTRENRDRLQGLSIGLVIPQQSLRKSIQKVFKKAPGLKPSQVVDPFKVGQSDTEYDLLVVDEAHRLSQRANQPAGPLNIQFQNITEDLFNGDDYSKTQLDWIRKKSRHQVLILDPNQTVRPADLPRDAVEAVIRDASAADRLFTLQSQLRVRAGDDYVDFFGKVLRSAGNGVAPPAPDIMKYDLRMFTDLKRMRQEILRLDGRNGLARLLAGFAWKWRSKKNRSAFDIELDGLELRWNSTATDWVSSPKSPLEVGSIHTIQGYDLNYAGVIIGPDLRLDESTGRVTFNRQSYFDTKGMESNRKLGITYTDDQIREYVINIYNVLLTRGILGTFLYVCDEPLRNYLAHHYFPDILSGASEATFMGTSLIHGVDYLVNPDPRITYRPQAHRGAIDKVVLKTVDTIPLRDT</sequence>
<dbReference type="PROSITE" id="PS50164">
    <property type="entry name" value="GIY_YIG"/>
    <property type="match status" value="1"/>
</dbReference>
<keyword evidence="3" id="KW-1185">Reference proteome</keyword>
<dbReference type="RefSeq" id="WP_229672628.1">
    <property type="nucleotide sequence ID" value="NZ_BAAAOU010000002.1"/>
</dbReference>
<accession>A0ABQ2M544</accession>